<dbReference type="AlphaFoldDB" id="A0A1I3WC74"/>
<accession>A0A1I3WC74</accession>
<evidence type="ECO:0000313" key="2">
    <source>
        <dbReference type="EMBL" id="SFK04071.1"/>
    </source>
</evidence>
<reference evidence="2 3" key="1">
    <citation type="submission" date="2016-10" db="EMBL/GenBank/DDBJ databases">
        <authorList>
            <person name="de Groot N.N."/>
        </authorList>
    </citation>
    <scope>NUCLEOTIDE SEQUENCE [LARGE SCALE GENOMIC DNA]</scope>
    <source>
        <strain evidence="2 3">LMG 23650</strain>
    </source>
</reference>
<name>A0A1I3WC74_9BURK</name>
<evidence type="ECO:0000259" key="1">
    <source>
        <dbReference type="Pfam" id="PF07812"/>
    </source>
</evidence>
<protein>
    <submittedName>
        <fullName evidence="2">TfuA-like protein</fullName>
    </submittedName>
</protein>
<evidence type="ECO:0000313" key="3">
    <source>
        <dbReference type="Proteomes" id="UP000199548"/>
    </source>
</evidence>
<dbReference type="InterPro" id="IPR012924">
    <property type="entry name" value="TfuA_core"/>
</dbReference>
<dbReference type="Pfam" id="PF07812">
    <property type="entry name" value="TfuA"/>
    <property type="match status" value="1"/>
</dbReference>
<organism evidence="2 3">
    <name type="scientific">Paraburkholderia megapolitana</name>
    <dbReference type="NCBI Taxonomy" id="420953"/>
    <lineage>
        <taxon>Bacteria</taxon>
        <taxon>Pseudomonadati</taxon>
        <taxon>Pseudomonadota</taxon>
        <taxon>Betaproteobacteria</taxon>
        <taxon>Burkholderiales</taxon>
        <taxon>Burkholderiaceae</taxon>
        <taxon>Paraburkholderia</taxon>
    </lineage>
</organism>
<dbReference type="STRING" id="420953.SAMN05192543_11722"/>
<dbReference type="Proteomes" id="UP000199548">
    <property type="component" value="Unassembled WGS sequence"/>
</dbReference>
<proteinExistence type="predicted"/>
<keyword evidence="3" id="KW-1185">Reference proteome</keyword>
<feature type="domain" description="TfuA-like core" evidence="1">
    <location>
        <begin position="4"/>
        <end position="122"/>
    </location>
</feature>
<sequence>MIVDGTYHRYPAVAHAEIRTALEQGWEVWGLSSMGAIRAAEMASLGMKGFGVVYEAFAEDEDLPDDVVALVHADEPPYTPVSEPLIHIKAYLKDLIDNGLIDSAQYREVIAKISCTWFGNRTLPALRTLLSHSGTGATQLEESLRRMKHFQRYRVKCHDFKEFLVARPWVAGRK</sequence>
<gene>
    <name evidence="2" type="ORF">SAMN05192543_11722</name>
</gene>
<dbReference type="EMBL" id="FOQU01000017">
    <property type="protein sequence ID" value="SFK04071.1"/>
    <property type="molecule type" value="Genomic_DNA"/>
</dbReference>